<keyword evidence="5" id="KW-1185">Reference proteome</keyword>
<dbReference type="AlphaFoldDB" id="A0A8J4D3W9"/>
<reference evidence="3" key="1">
    <citation type="journal article" date="2021" name="Proc. Natl. Acad. Sci. U.S.A.">
        <title>Three genomes in the algal genus Volvox reveal the fate of a haploid sex-determining region after a transition to homothallism.</title>
        <authorList>
            <person name="Yamamoto K."/>
            <person name="Hamaji T."/>
            <person name="Kawai-Toyooka H."/>
            <person name="Matsuzaki R."/>
            <person name="Takahashi F."/>
            <person name="Nishimura Y."/>
            <person name="Kawachi M."/>
            <person name="Noguchi H."/>
            <person name="Minakuchi Y."/>
            <person name="Umen J.G."/>
            <person name="Toyoda A."/>
            <person name="Nozaki H."/>
        </authorList>
    </citation>
    <scope>NUCLEOTIDE SEQUENCE</scope>
    <source>
        <strain evidence="3">NIES-3785</strain>
        <strain evidence="2">NIES-3786</strain>
    </source>
</reference>
<gene>
    <name evidence="2" type="ORF">Vretifemale_10718</name>
    <name evidence="3" type="ORF">Vretimale_1337</name>
</gene>
<dbReference type="Proteomes" id="UP000747110">
    <property type="component" value="Unassembled WGS sequence"/>
</dbReference>
<feature type="compositionally biased region" description="Low complexity" evidence="1">
    <location>
        <begin position="321"/>
        <end position="336"/>
    </location>
</feature>
<name>A0A8J4D3W9_9CHLO</name>
<accession>A0A8J4D3W9</accession>
<proteinExistence type="predicted"/>
<evidence type="ECO:0000313" key="3">
    <source>
        <dbReference type="EMBL" id="GIL95255.1"/>
    </source>
</evidence>
<evidence type="ECO:0000313" key="2">
    <source>
        <dbReference type="EMBL" id="GIL81693.1"/>
    </source>
</evidence>
<dbReference type="Proteomes" id="UP000722791">
    <property type="component" value="Unassembled WGS sequence"/>
</dbReference>
<sequence>MSQMMLKNTPAKCMLTRQRCRSMPLVVHCSASTVEPKTYAPPRERVLRDTALDAANSVPVQPRSFRRGPEQTRASRHPNTPSRDGQQQSQQQQAIPKQLLPSLAFLEDDVSAISRKAKAMFPSCFATGNGVAVRCLGRQGAAGAMRYLLAIREEGAAAADERDVCIRIVPQEPVKHFGTPTFMIVTPVKGRMALPAEDSPLCAMVLSVSARTEPERLEASLFNALNNLERDHFVRLDMVGTDALYRGVSALRGAHDRISSASGIFFAVPELVSVPLRIRKGGQEQQQQSQQQEGADEAAAAETQPPPHVQVVRLYVGRSRSAPAPTGTGSGAASSSREARTDRSAAVTERPVNGKILVSEAELQELKGALGDMMEQQKLLAQLIGQQQAAAEGHERQGLAQA</sequence>
<feature type="compositionally biased region" description="Low complexity" evidence="1">
    <location>
        <begin position="283"/>
        <end position="303"/>
    </location>
</feature>
<dbReference type="EMBL" id="BNCQ01000002">
    <property type="protein sequence ID" value="GIL95255.1"/>
    <property type="molecule type" value="Genomic_DNA"/>
</dbReference>
<evidence type="ECO:0000313" key="4">
    <source>
        <dbReference type="Proteomes" id="UP000722791"/>
    </source>
</evidence>
<feature type="region of interest" description="Disordered" evidence="1">
    <location>
        <begin position="280"/>
        <end position="348"/>
    </location>
</feature>
<evidence type="ECO:0000313" key="5">
    <source>
        <dbReference type="Proteomes" id="UP000747110"/>
    </source>
</evidence>
<dbReference type="OrthoDB" id="537519at2759"/>
<comment type="caution">
    <text evidence="3">The sequence shown here is derived from an EMBL/GenBank/DDBJ whole genome shotgun (WGS) entry which is preliminary data.</text>
</comment>
<feature type="region of interest" description="Disordered" evidence="1">
    <location>
        <begin position="52"/>
        <end position="94"/>
    </location>
</feature>
<protein>
    <submittedName>
        <fullName evidence="3">Uncharacterized protein</fullName>
    </submittedName>
</protein>
<dbReference type="EMBL" id="BNCP01000022">
    <property type="protein sequence ID" value="GIL81693.1"/>
    <property type="molecule type" value="Genomic_DNA"/>
</dbReference>
<evidence type="ECO:0000256" key="1">
    <source>
        <dbReference type="SAM" id="MobiDB-lite"/>
    </source>
</evidence>
<organism evidence="3 4">
    <name type="scientific">Volvox reticuliferus</name>
    <dbReference type="NCBI Taxonomy" id="1737510"/>
    <lineage>
        <taxon>Eukaryota</taxon>
        <taxon>Viridiplantae</taxon>
        <taxon>Chlorophyta</taxon>
        <taxon>core chlorophytes</taxon>
        <taxon>Chlorophyceae</taxon>
        <taxon>CS clade</taxon>
        <taxon>Chlamydomonadales</taxon>
        <taxon>Volvocaceae</taxon>
        <taxon>Volvox</taxon>
    </lineage>
</organism>